<evidence type="ECO:0008006" key="3">
    <source>
        <dbReference type="Google" id="ProtNLM"/>
    </source>
</evidence>
<proteinExistence type="predicted"/>
<organism evidence="2">
    <name type="scientific">marine sediment metagenome</name>
    <dbReference type="NCBI Taxonomy" id="412755"/>
    <lineage>
        <taxon>unclassified sequences</taxon>
        <taxon>metagenomes</taxon>
        <taxon>ecological metagenomes</taxon>
    </lineage>
</organism>
<protein>
    <recommendedName>
        <fullName evidence="3">Leucine-binding protein domain-containing protein</fullName>
    </recommendedName>
</protein>
<accession>X1EE31</accession>
<keyword evidence="1" id="KW-1133">Transmembrane helix</keyword>
<keyword evidence="1" id="KW-0812">Transmembrane</keyword>
<dbReference type="AlphaFoldDB" id="X1EE31"/>
<feature type="transmembrane region" description="Helical" evidence="1">
    <location>
        <begin position="7"/>
        <end position="29"/>
    </location>
</feature>
<gene>
    <name evidence="2" type="ORF">S01H4_62541</name>
</gene>
<keyword evidence="1" id="KW-0472">Membrane</keyword>
<feature type="non-terminal residue" evidence="2">
    <location>
        <position position="100"/>
    </location>
</feature>
<dbReference type="EMBL" id="BART01037356">
    <property type="protein sequence ID" value="GAH06923.1"/>
    <property type="molecule type" value="Genomic_DNA"/>
</dbReference>
<evidence type="ECO:0000256" key="1">
    <source>
        <dbReference type="SAM" id="Phobius"/>
    </source>
</evidence>
<sequence>MESLTKRILAIVLIAVIGIGVGVTVWIFVAPYQWTAADAPGAPTSITEDQIIRIGVAGDTERIQGEGQLNGALLAAEEINTAGGIIVGGKTYYIGITYEN</sequence>
<reference evidence="2" key="1">
    <citation type="journal article" date="2014" name="Front. Microbiol.">
        <title>High frequency of phylogenetically diverse reductive dehalogenase-homologous genes in deep subseafloor sedimentary metagenomes.</title>
        <authorList>
            <person name="Kawai M."/>
            <person name="Futagami T."/>
            <person name="Toyoda A."/>
            <person name="Takaki Y."/>
            <person name="Nishi S."/>
            <person name="Hori S."/>
            <person name="Arai W."/>
            <person name="Tsubouchi T."/>
            <person name="Morono Y."/>
            <person name="Uchiyama I."/>
            <person name="Ito T."/>
            <person name="Fujiyama A."/>
            <person name="Inagaki F."/>
            <person name="Takami H."/>
        </authorList>
    </citation>
    <scope>NUCLEOTIDE SEQUENCE</scope>
    <source>
        <strain evidence="2">Expedition CK06-06</strain>
    </source>
</reference>
<comment type="caution">
    <text evidence="2">The sequence shown here is derived from an EMBL/GenBank/DDBJ whole genome shotgun (WGS) entry which is preliminary data.</text>
</comment>
<name>X1EE31_9ZZZZ</name>
<evidence type="ECO:0000313" key="2">
    <source>
        <dbReference type="EMBL" id="GAH06923.1"/>
    </source>
</evidence>